<proteinExistence type="predicted"/>
<comment type="caution">
    <text evidence="2">The sequence shown here is derived from an EMBL/GenBank/DDBJ whole genome shotgun (WGS) entry which is preliminary data.</text>
</comment>
<feature type="transmembrane region" description="Helical" evidence="1">
    <location>
        <begin position="271"/>
        <end position="289"/>
    </location>
</feature>
<evidence type="ECO:0008006" key="4">
    <source>
        <dbReference type="Google" id="ProtNLM"/>
    </source>
</evidence>
<keyword evidence="3" id="KW-1185">Reference proteome</keyword>
<evidence type="ECO:0000313" key="3">
    <source>
        <dbReference type="Proteomes" id="UP000694044"/>
    </source>
</evidence>
<evidence type="ECO:0000256" key="1">
    <source>
        <dbReference type="SAM" id="Phobius"/>
    </source>
</evidence>
<evidence type="ECO:0000313" key="2">
    <source>
        <dbReference type="EMBL" id="KAG7391142.1"/>
    </source>
</evidence>
<dbReference type="EMBL" id="JAGDFM010000024">
    <property type="protein sequence ID" value="KAG7391142.1"/>
    <property type="molecule type" value="Genomic_DNA"/>
</dbReference>
<keyword evidence="1" id="KW-0812">Transmembrane</keyword>
<sequence>MYSKLRSFHRALTLDDTNDASYLLPGPTRGCIDLANADHEARGLRRVHEERGVGNGFTSLFSSFKQGFIEGRTGKIAKEVAKLSDDQAATLTKIMAADPKTLEALSVRDEAVAKMSGIVKKANAGDGVGLTDDEVAKFAKAFAAVQKGAGMTDDQVTKLAKTFVDAKKVKEAAKVSDEEVAKVSDMFRKANTGAKDAAKYTDDELATLSKAFAAAQKEAALSDDQVVNLAKLLASAKPITSTSDGRIGKISKALAGVAKKDKKAWSTLKKTIVAILGVTVGGAIIYWVYNQTRKGS</sequence>
<name>A0A8T1WAW2_9STRA</name>
<dbReference type="OrthoDB" id="116496at2759"/>
<keyword evidence="1" id="KW-0472">Membrane</keyword>
<protein>
    <recommendedName>
        <fullName evidence="4">Secreted RxLR effector peptide protein</fullName>
    </recommendedName>
</protein>
<keyword evidence="1" id="KW-1133">Transmembrane helix</keyword>
<reference evidence="2" key="1">
    <citation type="submission" date="2021-02" db="EMBL/GenBank/DDBJ databases">
        <authorList>
            <person name="Palmer J.M."/>
        </authorList>
    </citation>
    <scope>NUCLEOTIDE SEQUENCE</scope>
    <source>
        <strain evidence="2">SCRP734</strain>
    </source>
</reference>
<organism evidence="2 3">
    <name type="scientific">Phytophthora pseudosyringae</name>
    <dbReference type="NCBI Taxonomy" id="221518"/>
    <lineage>
        <taxon>Eukaryota</taxon>
        <taxon>Sar</taxon>
        <taxon>Stramenopiles</taxon>
        <taxon>Oomycota</taxon>
        <taxon>Peronosporomycetes</taxon>
        <taxon>Peronosporales</taxon>
        <taxon>Peronosporaceae</taxon>
        <taxon>Phytophthora</taxon>
    </lineage>
</organism>
<accession>A0A8T1WAW2</accession>
<dbReference type="Proteomes" id="UP000694044">
    <property type="component" value="Unassembled WGS sequence"/>
</dbReference>
<gene>
    <name evidence="2" type="ORF">PHYPSEUDO_005909</name>
</gene>
<dbReference type="AlphaFoldDB" id="A0A8T1WAW2"/>